<dbReference type="Pfam" id="PF01408">
    <property type="entry name" value="GFO_IDH_MocA"/>
    <property type="match status" value="1"/>
</dbReference>
<dbReference type="RefSeq" id="WP_343936429.1">
    <property type="nucleotide sequence ID" value="NZ_BAAABU010000013.1"/>
</dbReference>
<dbReference type="InterPro" id="IPR051317">
    <property type="entry name" value="Gfo/Idh/MocA_oxidoreduct"/>
</dbReference>
<dbReference type="Gene3D" id="3.30.360.10">
    <property type="entry name" value="Dihydrodipicolinate Reductase, domain 2"/>
    <property type="match status" value="1"/>
</dbReference>
<reference evidence="3 4" key="1">
    <citation type="journal article" date="2019" name="Int. J. Syst. Evol. Microbiol.">
        <title>The Global Catalogue of Microorganisms (GCM) 10K type strain sequencing project: providing services to taxonomists for standard genome sequencing and annotation.</title>
        <authorList>
            <consortium name="The Broad Institute Genomics Platform"/>
            <consortium name="The Broad Institute Genome Sequencing Center for Infectious Disease"/>
            <person name="Wu L."/>
            <person name="Ma J."/>
        </authorList>
    </citation>
    <scope>NUCLEOTIDE SEQUENCE [LARGE SCALE GENOMIC DNA]</scope>
    <source>
        <strain evidence="3 4">JCM 3380</strain>
    </source>
</reference>
<evidence type="ECO:0000259" key="2">
    <source>
        <dbReference type="Pfam" id="PF22725"/>
    </source>
</evidence>
<dbReference type="Pfam" id="PF22725">
    <property type="entry name" value="GFO_IDH_MocA_C3"/>
    <property type="match status" value="1"/>
</dbReference>
<dbReference type="Proteomes" id="UP001500416">
    <property type="component" value="Unassembled WGS sequence"/>
</dbReference>
<keyword evidence="4" id="KW-1185">Reference proteome</keyword>
<name>A0ABN0UC12_9PSEU</name>
<dbReference type="PANTHER" id="PTHR43708:SF8">
    <property type="entry name" value="OXIDOREDUCTASE"/>
    <property type="match status" value="1"/>
</dbReference>
<dbReference type="SUPFAM" id="SSF55347">
    <property type="entry name" value="Glyceraldehyde-3-phosphate dehydrogenase-like, C-terminal domain"/>
    <property type="match status" value="1"/>
</dbReference>
<dbReference type="PANTHER" id="PTHR43708">
    <property type="entry name" value="CONSERVED EXPRESSED OXIDOREDUCTASE (EUROFUNG)"/>
    <property type="match status" value="1"/>
</dbReference>
<comment type="caution">
    <text evidence="3">The sequence shown here is derived from an EMBL/GenBank/DDBJ whole genome shotgun (WGS) entry which is preliminary data.</text>
</comment>
<protein>
    <submittedName>
        <fullName evidence="3">Gfo/Idh/MocA family oxidoreductase</fullName>
    </submittedName>
</protein>
<accession>A0ABN0UC12</accession>
<sequence>MTDLRIGVIGYGLRAPLITHAHRPGRGSAVVAVADPRPDRRELAATTFGASTTADAEELLKADLDAVFVLSPDHLHVEHALAAFEAGVPVYLEKPLAITIADADLILSRARASGVKVYIGHNMRHMAVVQTMRNLVLDGAIGEVQAVWCRHFVGHGGDYYFKDWHAERARGTGLLLQKGAHDLDVIHWLAGGYTRRVNAMGALSVYGRVTDRLTTPEYKTSHDWEEYRTNWPPLAQTGLNPVVDVEDLSMVNLALDNGVLATYQQCHFTPDYWRNYTVIGTEGRLENIGDTPGAKVHVWNRRHRGHGEPDVTVRIPEAEGGHGGADPRIVAEFLAFVRSGGATLTSPVAAREAVATGCAATESLRSGGVPVDVPALPADLVAYYDAGQRS</sequence>
<feature type="domain" description="Gfo/Idh/MocA-like oxidoreductase N-terminal" evidence="1">
    <location>
        <begin position="4"/>
        <end position="121"/>
    </location>
</feature>
<proteinExistence type="predicted"/>
<dbReference type="InterPro" id="IPR000683">
    <property type="entry name" value="Gfo/Idh/MocA-like_OxRdtase_N"/>
</dbReference>
<organism evidence="3 4">
    <name type="scientific">Saccharothrix mutabilis subsp. mutabilis</name>
    <dbReference type="NCBI Taxonomy" id="66855"/>
    <lineage>
        <taxon>Bacteria</taxon>
        <taxon>Bacillati</taxon>
        <taxon>Actinomycetota</taxon>
        <taxon>Actinomycetes</taxon>
        <taxon>Pseudonocardiales</taxon>
        <taxon>Pseudonocardiaceae</taxon>
        <taxon>Saccharothrix</taxon>
    </lineage>
</organism>
<evidence type="ECO:0000313" key="4">
    <source>
        <dbReference type="Proteomes" id="UP001500416"/>
    </source>
</evidence>
<dbReference type="SUPFAM" id="SSF51735">
    <property type="entry name" value="NAD(P)-binding Rossmann-fold domains"/>
    <property type="match status" value="1"/>
</dbReference>
<dbReference type="InterPro" id="IPR055170">
    <property type="entry name" value="GFO_IDH_MocA-like_dom"/>
</dbReference>
<feature type="domain" description="GFO/IDH/MocA-like oxidoreductase" evidence="2">
    <location>
        <begin position="129"/>
        <end position="286"/>
    </location>
</feature>
<gene>
    <name evidence="3" type="ORF">GCM10010492_51220</name>
</gene>
<evidence type="ECO:0000259" key="1">
    <source>
        <dbReference type="Pfam" id="PF01408"/>
    </source>
</evidence>
<dbReference type="Gene3D" id="3.40.50.720">
    <property type="entry name" value="NAD(P)-binding Rossmann-like Domain"/>
    <property type="match status" value="1"/>
</dbReference>
<dbReference type="EMBL" id="BAAABU010000013">
    <property type="protein sequence ID" value="GAA0245565.1"/>
    <property type="molecule type" value="Genomic_DNA"/>
</dbReference>
<dbReference type="InterPro" id="IPR036291">
    <property type="entry name" value="NAD(P)-bd_dom_sf"/>
</dbReference>
<evidence type="ECO:0000313" key="3">
    <source>
        <dbReference type="EMBL" id="GAA0245565.1"/>
    </source>
</evidence>